<dbReference type="InterPro" id="IPR051956">
    <property type="entry name" value="eIF2B_epsilon"/>
</dbReference>
<proteinExistence type="inferred from homology"/>
<dbReference type="CDD" id="cd11558">
    <property type="entry name" value="W2_eIF2B_epsilon"/>
    <property type="match status" value="1"/>
</dbReference>
<dbReference type="Pfam" id="PF00483">
    <property type="entry name" value="NTP_transferase"/>
    <property type="match status" value="1"/>
</dbReference>
<dbReference type="SUPFAM" id="SSF48371">
    <property type="entry name" value="ARM repeat"/>
    <property type="match status" value="1"/>
</dbReference>
<dbReference type="RefSeq" id="XP_040711618.1">
    <property type="nucleotide sequence ID" value="XM_040865388.1"/>
</dbReference>
<gene>
    <name evidence="13" type="ORF">BCR38DRAFT_527342</name>
</gene>
<dbReference type="PROSITE" id="PS51363">
    <property type="entry name" value="W2"/>
    <property type="match status" value="1"/>
</dbReference>
<dbReference type="Proteomes" id="UP000193689">
    <property type="component" value="Unassembled WGS sequence"/>
</dbReference>
<keyword evidence="14" id="KW-1185">Reference proteome</keyword>
<dbReference type="FunCoup" id="A0A1Y2DI43">
    <property type="interactions" value="1145"/>
</dbReference>
<accession>A0A1Y2DI43</accession>
<keyword evidence="5" id="KW-0396">Initiation factor</keyword>
<dbReference type="Pfam" id="PF25084">
    <property type="entry name" value="LbH_EIF2B"/>
    <property type="match status" value="1"/>
</dbReference>
<dbReference type="GO" id="GO:0005829">
    <property type="term" value="C:cytosol"/>
    <property type="evidence" value="ECO:0007669"/>
    <property type="project" value="UniProtKB-SubCell"/>
</dbReference>
<dbReference type="PANTHER" id="PTHR45887">
    <property type="entry name" value="TRANSLATION INITIATION FACTOR EIF-2B SUBUNIT EPSILON"/>
    <property type="match status" value="1"/>
</dbReference>
<dbReference type="EMBL" id="MCFJ01000015">
    <property type="protein sequence ID" value="ORY58806.1"/>
    <property type="molecule type" value="Genomic_DNA"/>
</dbReference>
<evidence type="ECO:0000256" key="5">
    <source>
        <dbReference type="ARBA" id="ARBA00022540"/>
    </source>
</evidence>
<dbReference type="GO" id="GO:0031369">
    <property type="term" value="F:translation initiation factor binding"/>
    <property type="evidence" value="ECO:0007669"/>
    <property type="project" value="InterPro"/>
</dbReference>
<dbReference type="InterPro" id="IPR016024">
    <property type="entry name" value="ARM-type_fold"/>
</dbReference>
<keyword evidence="5" id="KW-0648">Protein biosynthesis</keyword>
<evidence type="ECO:0000256" key="3">
    <source>
        <dbReference type="ARBA" id="ARBA00018601"/>
    </source>
</evidence>
<dbReference type="InterPro" id="IPR003307">
    <property type="entry name" value="W2_domain"/>
</dbReference>
<dbReference type="InterPro" id="IPR035543">
    <property type="entry name" value="eIF-2B_epsilon_N"/>
</dbReference>
<evidence type="ECO:0000256" key="10">
    <source>
        <dbReference type="ARBA" id="ARBA00046432"/>
    </source>
</evidence>
<evidence type="ECO:0000256" key="6">
    <source>
        <dbReference type="ARBA" id="ARBA00030179"/>
    </source>
</evidence>
<dbReference type="InterPro" id="IPR056764">
    <property type="entry name" value="LbH_EIF2B3/5"/>
</dbReference>
<dbReference type="GO" id="GO:0003743">
    <property type="term" value="F:translation initiation factor activity"/>
    <property type="evidence" value="ECO:0007669"/>
    <property type="project" value="EnsemblFungi"/>
</dbReference>
<sequence>MSTIKGAAGKGKKTLKPGAEDKREDVLQAVIIADSFQTRFIPFSLEKPRCLFPLANTPLIEYTLEFLAMNGVQEVFIYAGAHQEQIESYIRQSRWTPISRSCPFVDLQFIRVSDARSIGDFLRDLDKRSIIGGDFVLVHGDLVSNVMLDGALAAHRARKEANRDAIMTMVLREGGEHEHQTKVNGITPIFALDPRQRRCLHYEEMNPFQEDRYTTLDEDVLKNHELEIRTDLIDAQIDICTPDVLALWSESFDYELPRANYLHGVLKDYELNGKTIHTEIVSEGYSARATNLQMFEAISRDVLSGWAYPFVPDSNLVKGHTYKSWDDNVYREDGVQLGVDCDVSSSILGRDTQVGPQTTVSDSVIGRNCRIGSNVRISDSYIWDDAIVEDGAVVEHSLIAEYVVIGKSAHILPGSLLASGVHVSDNITIRPSTVLSILSSESTSVPHDTELLGPQGKGARYKDPDFDDLDEDDPVRLQKSLIYTLDDYNFDASTISTFSPDFDEDTLAEFESHQSPTTNQESRSRLSSFASDDSGNGGSGSFLSEAVHGLLDALRGEGGDFDSEKLEFMSLRLANDASDVAVRRAVATAFVRRAVELLKVDGEGLEPSKAAKTVLTERPGAQTFVAEVGVGSGSVKEQIEFALAVQRACVSSAKVIEVARAGNLLAALFQHMYQEEILEEDGILGWWIDSRASEGEGAQGENMRGVKEKCKVLVDWLEDAEEEDSDESDDE</sequence>
<comment type="subunit">
    <text evidence="10">Component of the translation initiation factor 2B (eIF2B) complex which is a heterodecamer of two sets of five different subunits: alpha, beta, gamma, delta and epsilon. Subunits alpha, beta and delta comprise a regulatory subcomplex and subunits epsilon and gamma comprise a catalytic subcomplex. Within the complex, the hexameric regulatory complex resides at the center, with the two heterodimeric catalytic subcomplexes bound on opposite sides.</text>
</comment>
<dbReference type="InParanoid" id="A0A1Y2DI43"/>
<dbReference type="SUPFAM" id="SSF53448">
    <property type="entry name" value="Nucleotide-diphospho-sugar transferases"/>
    <property type="match status" value="1"/>
</dbReference>
<feature type="region of interest" description="Disordered" evidence="11">
    <location>
        <begin position="511"/>
        <end position="537"/>
    </location>
</feature>
<dbReference type="InterPro" id="IPR005835">
    <property type="entry name" value="NTP_transferase_dom"/>
</dbReference>
<dbReference type="GeneID" id="63781600"/>
<organism evidence="13 14">
    <name type="scientific">Pseudomassariella vexata</name>
    <dbReference type="NCBI Taxonomy" id="1141098"/>
    <lineage>
        <taxon>Eukaryota</taxon>
        <taxon>Fungi</taxon>
        <taxon>Dikarya</taxon>
        <taxon>Ascomycota</taxon>
        <taxon>Pezizomycotina</taxon>
        <taxon>Sordariomycetes</taxon>
        <taxon>Xylariomycetidae</taxon>
        <taxon>Amphisphaeriales</taxon>
        <taxon>Pseudomassariaceae</taxon>
        <taxon>Pseudomassariella</taxon>
    </lineage>
</organism>
<evidence type="ECO:0000259" key="12">
    <source>
        <dbReference type="PROSITE" id="PS51363"/>
    </source>
</evidence>
<comment type="subcellular location">
    <subcellularLocation>
        <location evidence="1">Cytoplasm</location>
        <location evidence="1">Cytosol</location>
    </subcellularLocation>
</comment>
<dbReference type="Pfam" id="PF02020">
    <property type="entry name" value="W2"/>
    <property type="match status" value="1"/>
</dbReference>
<dbReference type="STRING" id="1141098.A0A1Y2DI43"/>
<evidence type="ECO:0000256" key="11">
    <source>
        <dbReference type="SAM" id="MobiDB-lite"/>
    </source>
</evidence>
<evidence type="ECO:0000256" key="4">
    <source>
        <dbReference type="ARBA" id="ARBA00022490"/>
    </source>
</evidence>
<dbReference type="FunFam" id="3.90.550.10:FF:000066">
    <property type="entry name" value="Translation initiation factor eIF-2B subunit epsilon"/>
    <property type="match status" value="1"/>
</dbReference>
<evidence type="ECO:0000256" key="7">
    <source>
        <dbReference type="ARBA" id="ARBA00031190"/>
    </source>
</evidence>
<evidence type="ECO:0000256" key="2">
    <source>
        <dbReference type="ARBA" id="ARBA00007878"/>
    </source>
</evidence>
<dbReference type="Gene3D" id="3.90.550.10">
    <property type="entry name" value="Spore Coat Polysaccharide Biosynthesis Protein SpsA, Chain A"/>
    <property type="match status" value="1"/>
</dbReference>
<dbReference type="GO" id="GO:0005851">
    <property type="term" value="C:eukaryotic translation initiation factor 2B complex"/>
    <property type="evidence" value="ECO:0007669"/>
    <property type="project" value="EnsemblFungi"/>
</dbReference>
<evidence type="ECO:0000256" key="1">
    <source>
        <dbReference type="ARBA" id="ARBA00004514"/>
    </source>
</evidence>
<dbReference type="GO" id="GO:0016740">
    <property type="term" value="F:transferase activity"/>
    <property type="evidence" value="ECO:0007669"/>
    <property type="project" value="UniProtKB-KW"/>
</dbReference>
<dbReference type="Gene3D" id="2.160.10.10">
    <property type="entry name" value="Hexapeptide repeat proteins"/>
    <property type="match status" value="1"/>
</dbReference>
<comment type="similarity">
    <text evidence="2">Belongs to the eIF-2B gamma/epsilon subunits family.</text>
</comment>
<comment type="caution">
    <text evidence="13">The sequence shown here is derived from an EMBL/GenBank/DDBJ whole genome shotgun (WGS) entry which is preliminary data.</text>
</comment>
<feature type="domain" description="W2" evidence="12">
    <location>
        <begin position="536"/>
        <end position="727"/>
    </location>
</feature>
<feature type="region of interest" description="Disordered" evidence="11">
    <location>
        <begin position="445"/>
        <end position="472"/>
    </location>
</feature>
<dbReference type="GO" id="GO:0006446">
    <property type="term" value="P:regulation of translational initiation"/>
    <property type="evidence" value="ECO:0007669"/>
    <property type="project" value="EnsemblFungi"/>
</dbReference>
<reference evidence="13 14" key="1">
    <citation type="submission" date="2016-07" db="EMBL/GenBank/DDBJ databases">
        <title>Pervasive Adenine N6-methylation of Active Genes in Fungi.</title>
        <authorList>
            <consortium name="DOE Joint Genome Institute"/>
            <person name="Mondo S.J."/>
            <person name="Dannebaum R.O."/>
            <person name="Kuo R.C."/>
            <person name="Labutti K."/>
            <person name="Haridas S."/>
            <person name="Kuo A."/>
            <person name="Salamov A."/>
            <person name="Ahrendt S.R."/>
            <person name="Lipzen A."/>
            <person name="Sullivan W."/>
            <person name="Andreopoulos W.B."/>
            <person name="Clum A."/>
            <person name="Lindquist E."/>
            <person name="Daum C."/>
            <person name="Ramamoorthy G.K."/>
            <person name="Gryganskyi A."/>
            <person name="Culley D."/>
            <person name="Magnuson J.K."/>
            <person name="James T.Y."/>
            <person name="O'Malley M.A."/>
            <person name="Stajich J.E."/>
            <person name="Spatafora J.W."/>
            <person name="Visel A."/>
            <person name="Grigoriev I.V."/>
        </authorList>
    </citation>
    <scope>NUCLEOTIDE SEQUENCE [LARGE SCALE GENOMIC DNA]</scope>
    <source>
        <strain evidence="13 14">CBS 129021</strain>
    </source>
</reference>
<dbReference type="CDD" id="cd05787">
    <property type="entry name" value="LbH_eIF2B_epsilon"/>
    <property type="match status" value="1"/>
</dbReference>
<dbReference type="InterPro" id="IPR044123">
    <property type="entry name" value="W2_eIF2B_epsilon"/>
</dbReference>
<evidence type="ECO:0000313" key="14">
    <source>
        <dbReference type="Proteomes" id="UP000193689"/>
    </source>
</evidence>
<dbReference type="InterPro" id="IPR029044">
    <property type="entry name" value="Nucleotide-diphossugar_trans"/>
</dbReference>
<keyword evidence="4" id="KW-0963">Cytoplasm</keyword>
<dbReference type="SMART" id="SM00515">
    <property type="entry name" value="eIF5C"/>
    <property type="match status" value="1"/>
</dbReference>
<dbReference type="PANTHER" id="PTHR45887:SF1">
    <property type="entry name" value="TRANSLATION INITIATION FACTOR EIF-2B SUBUNIT EPSILON"/>
    <property type="match status" value="1"/>
</dbReference>
<evidence type="ECO:0000313" key="13">
    <source>
        <dbReference type="EMBL" id="ORY58806.1"/>
    </source>
</evidence>
<dbReference type="GO" id="GO:0002183">
    <property type="term" value="P:cytoplasmic translational initiation"/>
    <property type="evidence" value="ECO:0007669"/>
    <property type="project" value="EnsemblFungi"/>
</dbReference>
<protein>
    <recommendedName>
        <fullName evidence="3">Mannose-1-phosphate guanyltransferase</fullName>
    </recommendedName>
    <alternativeName>
        <fullName evidence="7">GDP-mannose pyrophosphorylase</fullName>
    </alternativeName>
    <alternativeName>
        <fullName evidence="6">GTP-mannose-1-phosphate guanylyltransferase</fullName>
    </alternativeName>
    <alternativeName>
        <fullName evidence="8">Translation initiation factor eIF2B subunit epsilon</fullName>
    </alternativeName>
    <alternativeName>
        <fullName evidence="9">eIF2B GDP-GTP exchange factor subunit epsilon</fullName>
    </alternativeName>
</protein>
<evidence type="ECO:0000256" key="8">
    <source>
        <dbReference type="ARBA" id="ARBA00044144"/>
    </source>
</evidence>
<name>A0A1Y2DI43_9PEZI</name>
<dbReference type="CDD" id="cd04197">
    <property type="entry name" value="eIF-2B_epsilon_N"/>
    <property type="match status" value="1"/>
</dbReference>
<evidence type="ECO:0000256" key="9">
    <source>
        <dbReference type="ARBA" id="ARBA00044345"/>
    </source>
</evidence>
<dbReference type="Gene3D" id="1.25.40.180">
    <property type="match status" value="1"/>
</dbReference>
<keyword evidence="13" id="KW-0808">Transferase</keyword>
<dbReference type="GO" id="GO:0005085">
    <property type="term" value="F:guanyl-nucleotide exchange factor activity"/>
    <property type="evidence" value="ECO:0007669"/>
    <property type="project" value="EnsemblFungi"/>
</dbReference>
<dbReference type="OrthoDB" id="424572at2759"/>
<dbReference type="AlphaFoldDB" id="A0A1Y2DI43"/>